<proteinExistence type="predicted"/>
<dbReference type="EMBL" id="DSMG01000194">
    <property type="protein sequence ID" value="HDX33515.1"/>
    <property type="molecule type" value="Genomic_DNA"/>
</dbReference>
<dbReference type="InterPro" id="IPR023430">
    <property type="entry name" value="Pept_HybD-like_dom_sf"/>
</dbReference>
<dbReference type="GO" id="GO:0004175">
    <property type="term" value="F:endopeptidase activity"/>
    <property type="evidence" value="ECO:0007669"/>
    <property type="project" value="TreeGrafter"/>
</dbReference>
<gene>
    <name evidence="1" type="ORF">ENQ20_18825</name>
</gene>
<sequence>MGSTVLVIGIGNTLRRDDGAGWLFATALAERLQKAGATVHLLLQQQLTPELAIDAVEVAPDQIIFVDASLDVEEATLTEVTPSIEAPVLDHRLDAAALLTLMRRLYAVQARSWLVQTPACNFGHGEGLSEKAQEGLRSVPAIAALLIGEG</sequence>
<dbReference type="GO" id="GO:0008047">
    <property type="term" value="F:enzyme activator activity"/>
    <property type="evidence" value="ECO:0007669"/>
    <property type="project" value="InterPro"/>
</dbReference>
<organism evidence="1">
    <name type="scientific">Caldilinea aerophila</name>
    <dbReference type="NCBI Taxonomy" id="133453"/>
    <lineage>
        <taxon>Bacteria</taxon>
        <taxon>Bacillati</taxon>
        <taxon>Chloroflexota</taxon>
        <taxon>Caldilineae</taxon>
        <taxon>Caldilineales</taxon>
        <taxon>Caldilineaceae</taxon>
        <taxon>Caldilinea</taxon>
    </lineage>
</organism>
<keyword evidence="1" id="KW-0378">Hydrolase</keyword>
<dbReference type="GO" id="GO:0016485">
    <property type="term" value="P:protein processing"/>
    <property type="evidence" value="ECO:0007669"/>
    <property type="project" value="TreeGrafter"/>
</dbReference>
<evidence type="ECO:0000313" key="1">
    <source>
        <dbReference type="EMBL" id="HDX33515.1"/>
    </source>
</evidence>
<reference evidence="1" key="1">
    <citation type="journal article" date="2020" name="mSystems">
        <title>Genome- and Community-Level Interaction Insights into Carbon Utilization and Element Cycling Functions of Hydrothermarchaeota in Hydrothermal Sediment.</title>
        <authorList>
            <person name="Zhou Z."/>
            <person name="Liu Y."/>
            <person name="Xu W."/>
            <person name="Pan J."/>
            <person name="Luo Z.H."/>
            <person name="Li M."/>
        </authorList>
    </citation>
    <scope>NUCLEOTIDE SEQUENCE [LARGE SCALE GENOMIC DNA]</scope>
    <source>
        <strain evidence="1">SpSt-289</strain>
    </source>
</reference>
<keyword evidence="1" id="KW-0645">Protease</keyword>
<dbReference type="AlphaFoldDB" id="A0A7C1FVR1"/>
<accession>A0A7C1FVR1</accession>
<dbReference type="PANTHER" id="PTHR30302:SF5">
    <property type="entry name" value="SLR1876 PROTEIN"/>
    <property type="match status" value="1"/>
</dbReference>
<dbReference type="InterPro" id="IPR000671">
    <property type="entry name" value="Peptidase_A31"/>
</dbReference>
<dbReference type="Gene3D" id="3.40.50.1450">
    <property type="entry name" value="HybD-like"/>
    <property type="match status" value="1"/>
</dbReference>
<comment type="caution">
    <text evidence="1">The sequence shown here is derived from an EMBL/GenBank/DDBJ whole genome shotgun (WGS) entry which is preliminary data.</text>
</comment>
<dbReference type="NCBIfam" id="TIGR00072">
    <property type="entry name" value="hydrog_prot"/>
    <property type="match status" value="1"/>
</dbReference>
<dbReference type="SUPFAM" id="SSF53163">
    <property type="entry name" value="HybD-like"/>
    <property type="match status" value="1"/>
</dbReference>
<protein>
    <submittedName>
        <fullName evidence="1">Hydrogenase maturation protease</fullName>
    </submittedName>
</protein>
<name>A0A7C1FVR1_9CHLR</name>
<dbReference type="PANTHER" id="PTHR30302">
    <property type="entry name" value="HYDROGENASE 1 MATURATION PROTEASE"/>
    <property type="match status" value="1"/>
</dbReference>